<evidence type="ECO:0000313" key="2">
    <source>
        <dbReference type="EMBL" id="KAG2084825.1"/>
    </source>
</evidence>
<dbReference type="EMBL" id="JABBWM010000200">
    <property type="protein sequence ID" value="KAG2084825.1"/>
    <property type="molecule type" value="Genomic_DNA"/>
</dbReference>
<dbReference type="GeneID" id="64701662"/>
<dbReference type="AlphaFoldDB" id="A0A9P7ERY0"/>
<organism evidence="2 3">
    <name type="scientific">Suillus discolor</name>
    <dbReference type="NCBI Taxonomy" id="1912936"/>
    <lineage>
        <taxon>Eukaryota</taxon>
        <taxon>Fungi</taxon>
        <taxon>Dikarya</taxon>
        <taxon>Basidiomycota</taxon>
        <taxon>Agaricomycotina</taxon>
        <taxon>Agaricomycetes</taxon>
        <taxon>Agaricomycetidae</taxon>
        <taxon>Boletales</taxon>
        <taxon>Suillineae</taxon>
        <taxon>Suillaceae</taxon>
        <taxon>Suillus</taxon>
    </lineage>
</organism>
<keyword evidence="3" id="KW-1185">Reference proteome</keyword>
<name>A0A9P7ERY0_9AGAM</name>
<accession>A0A9P7ERY0</accession>
<feature type="non-terminal residue" evidence="2">
    <location>
        <position position="59"/>
    </location>
</feature>
<feature type="transmembrane region" description="Helical" evidence="1">
    <location>
        <begin position="35"/>
        <end position="53"/>
    </location>
</feature>
<keyword evidence="1" id="KW-1133">Transmembrane helix</keyword>
<dbReference type="Proteomes" id="UP000823399">
    <property type="component" value="Unassembled WGS sequence"/>
</dbReference>
<keyword evidence="1" id="KW-0472">Membrane</keyword>
<keyword evidence="1" id="KW-0812">Transmembrane</keyword>
<gene>
    <name evidence="2" type="ORF">F5147DRAFT_731431</name>
</gene>
<protein>
    <submittedName>
        <fullName evidence="2">Uncharacterized protein</fullName>
    </submittedName>
</protein>
<proteinExistence type="predicted"/>
<dbReference type="RefSeq" id="XP_041284580.1">
    <property type="nucleotide sequence ID" value="XM_041439403.1"/>
</dbReference>
<reference evidence="2" key="1">
    <citation type="journal article" date="2020" name="New Phytol.">
        <title>Comparative genomics reveals dynamic genome evolution in host specialist ectomycorrhizal fungi.</title>
        <authorList>
            <person name="Lofgren L.A."/>
            <person name="Nguyen N.H."/>
            <person name="Vilgalys R."/>
            <person name="Ruytinx J."/>
            <person name="Liao H.L."/>
            <person name="Branco S."/>
            <person name="Kuo A."/>
            <person name="LaButti K."/>
            <person name="Lipzen A."/>
            <person name="Andreopoulos W."/>
            <person name="Pangilinan J."/>
            <person name="Riley R."/>
            <person name="Hundley H."/>
            <person name="Na H."/>
            <person name="Barry K."/>
            <person name="Grigoriev I.V."/>
            <person name="Stajich J.E."/>
            <person name="Kennedy P.G."/>
        </authorList>
    </citation>
    <scope>NUCLEOTIDE SEQUENCE</scope>
    <source>
        <strain evidence="2">FC423</strain>
    </source>
</reference>
<sequence>NIKPLTFLSISSLNTPSSHYIVFLMYITDLEAQQVSVYLYILFASISTTTFYLDSQDDN</sequence>
<feature type="transmembrane region" description="Helical" evidence="1">
    <location>
        <begin position="6"/>
        <end position="28"/>
    </location>
</feature>
<comment type="caution">
    <text evidence="2">The sequence shown here is derived from an EMBL/GenBank/DDBJ whole genome shotgun (WGS) entry which is preliminary data.</text>
</comment>
<dbReference type="OrthoDB" id="10390902at2759"/>
<evidence type="ECO:0000313" key="3">
    <source>
        <dbReference type="Proteomes" id="UP000823399"/>
    </source>
</evidence>
<evidence type="ECO:0000256" key="1">
    <source>
        <dbReference type="SAM" id="Phobius"/>
    </source>
</evidence>